<dbReference type="PROSITE" id="PS51354">
    <property type="entry name" value="GLUTAREDOXIN_2"/>
    <property type="match status" value="1"/>
</dbReference>
<keyword evidence="5" id="KW-1185">Reference proteome</keyword>
<dbReference type="GO" id="GO:0015035">
    <property type="term" value="F:protein-disulfide reductase activity"/>
    <property type="evidence" value="ECO:0007669"/>
    <property type="project" value="TreeGrafter"/>
</dbReference>
<dbReference type="STRING" id="1121420.SAMN02746098_03577"/>
<dbReference type="EMBL" id="FQXJ01000014">
    <property type="protein sequence ID" value="SHI26877.1"/>
    <property type="molecule type" value="Genomic_DNA"/>
</dbReference>
<feature type="domain" description="Thioredoxin" evidence="3">
    <location>
        <begin position="1"/>
        <end position="107"/>
    </location>
</feature>
<evidence type="ECO:0000259" key="3">
    <source>
        <dbReference type="PROSITE" id="PS51352"/>
    </source>
</evidence>
<dbReference type="InterPro" id="IPR013766">
    <property type="entry name" value="Thioredoxin_domain"/>
</dbReference>
<dbReference type="AlphaFoldDB" id="A0A1M5ZRE9"/>
<comment type="similarity">
    <text evidence="1">Belongs to the thioredoxin family.</text>
</comment>
<keyword evidence="2" id="KW-0676">Redox-active center</keyword>
<dbReference type="OrthoDB" id="1906716at2"/>
<organism evidence="4 5">
    <name type="scientific">Desulfosporosinus lacus DSM 15449</name>
    <dbReference type="NCBI Taxonomy" id="1121420"/>
    <lineage>
        <taxon>Bacteria</taxon>
        <taxon>Bacillati</taxon>
        <taxon>Bacillota</taxon>
        <taxon>Clostridia</taxon>
        <taxon>Eubacteriales</taxon>
        <taxon>Desulfitobacteriaceae</taxon>
        <taxon>Desulfosporosinus</taxon>
    </lineage>
</organism>
<proteinExistence type="inferred from homology"/>
<dbReference type="Pfam" id="PF00085">
    <property type="entry name" value="Thioredoxin"/>
    <property type="match status" value="1"/>
</dbReference>
<dbReference type="PROSITE" id="PS51352">
    <property type="entry name" value="THIOREDOXIN_2"/>
    <property type="match status" value="1"/>
</dbReference>
<evidence type="ECO:0000313" key="4">
    <source>
        <dbReference type="EMBL" id="SHI26877.1"/>
    </source>
</evidence>
<protein>
    <submittedName>
        <fullName evidence="4">Thioredoxin 1</fullName>
    </submittedName>
</protein>
<evidence type="ECO:0000256" key="2">
    <source>
        <dbReference type="ARBA" id="ARBA00023284"/>
    </source>
</evidence>
<dbReference type="Gene3D" id="3.40.30.10">
    <property type="entry name" value="Glutaredoxin"/>
    <property type="match status" value="1"/>
</dbReference>
<name>A0A1M5ZRE9_9FIRM</name>
<sequence>MPLQQLDAITFDEIVYDKGKPCLVIFSRKTCHVCKQVVPLLEELQPKYEGVFGFYYVDIEENAGLFQRFSLKGVPQILYFNEGEFQGKQAGLVDEEKVEEKIAAVQEV</sequence>
<dbReference type="GO" id="GO:0005737">
    <property type="term" value="C:cytoplasm"/>
    <property type="evidence" value="ECO:0007669"/>
    <property type="project" value="TreeGrafter"/>
</dbReference>
<dbReference type="RefSeq" id="WP_073031068.1">
    <property type="nucleotide sequence ID" value="NZ_FQXJ01000014.1"/>
</dbReference>
<dbReference type="InterPro" id="IPR036249">
    <property type="entry name" value="Thioredoxin-like_sf"/>
</dbReference>
<dbReference type="SUPFAM" id="SSF52833">
    <property type="entry name" value="Thioredoxin-like"/>
    <property type="match status" value="1"/>
</dbReference>
<gene>
    <name evidence="4" type="ORF">SAMN02746098_03577</name>
</gene>
<reference evidence="5" key="1">
    <citation type="submission" date="2016-11" db="EMBL/GenBank/DDBJ databases">
        <authorList>
            <person name="Varghese N."/>
            <person name="Submissions S."/>
        </authorList>
    </citation>
    <scope>NUCLEOTIDE SEQUENCE [LARGE SCALE GENOMIC DNA]</scope>
    <source>
        <strain evidence="5">DSM 15449</strain>
    </source>
</reference>
<evidence type="ECO:0000313" key="5">
    <source>
        <dbReference type="Proteomes" id="UP000183954"/>
    </source>
</evidence>
<dbReference type="CDD" id="cd02947">
    <property type="entry name" value="TRX_family"/>
    <property type="match status" value="1"/>
</dbReference>
<dbReference type="Proteomes" id="UP000183954">
    <property type="component" value="Unassembled WGS sequence"/>
</dbReference>
<accession>A0A1M5ZRE9</accession>
<evidence type="ECO:0000256" key="1">
    <source>
        <dbReference type="ARBA" id="ARBA00008987"/>
    </source>
</evidence>
<dbReference type="PANTHER" id="PTHR45663:SF11">
    <property type="entry name" value="GEO12009P1"/>
    <property type="match status" value="1"/>
</dbReference>
<dbReference type="PANTHER" id="PTHR45663">
    <property type="entry name" value="GEO12009P1"/>
    <property type="match status" value="1"/>
</dbReference>